<dbReference type="InterPro" id="IPR007627">
    <property type="entry name" value="RNA_pol_sigma70_r2"/>
</dbReference>
<dbReference type="Gene3D" id="1.10.10.10">
    <property type="entry name" value="Winged helix-like DNA-binding domain superfamily/Winged helix DNA-binding domain"/>
    <property type="match status" value="1"/>
</dbReference>
<dbReference type="PROSITE" id="PS01063">
    <property type="entry name" value="SIGMA70_ECF"/>
    <property type="match status" value="1"/>
</dbReference>
<proteinExistence type="inferred from homology"/>
<keyword evidence="4 6" id="KW-0238">DNA-binding</keyword>
<dbReference type="PANTHER" id="PTHR43133:SF51">
    <property type="entry name" value="RNA POLYMERASE SIGMA FACTOR"/>
    <property type="match status" value="1"/>
</dbReference>
<dbReference type="PROSITE" id="PS00622">
    <property type="entry name" value="HTH_LUXR_1"/>
    <property type="match status" value="1"/>
</dbReference>
<dbReference type="InterPro" id="IPR036388">
    <property type="entry name" value="WH-like_DNA-bd_sf"/>
</dbReference>
<dbReference type="RefSeq" id="WP_234946842.1">
    <property type="nucleotide sequence ID" value="NZ_FQXN01000005.1"/>
</dbReference>
<sequence length="206" mass="24485">MTFFNKKEHIESSNSQKKWNDEKEFIKALKRGEELAYRKLYREYAPKIGAFARTYFGTDDIDDVVQEVMLRIFKGIKKFKGNSSLSTWIYRITMNVCNTLYEKYKKKNEKVFSVQNDEDGEREIEIVDPRRDVYREVQQELLYEKILDILEKLPEKERILIKLRDIDGLSYSEIAKILDIPEGTVKSRLHSAREKLKKALKEEGFI</sequence>
<dbReference type="Gene3D" id="1.10.1740.10">
    <property type="match status" value="1"/>
</dbReference>
<evidence type="ECO:0000313" key="9">
    <source>
        <dbReference type="Proteomes" id="UP000242592"/>
    </source>
</evidence>
<dbReference type="PANTHER" id="PTHR43133">
    <property type="entry name" value="RNA POLYMERASE ECF-TYPE SIGMA FACTO"/>
    <property type="match status" value="1"/>
</dbReference>
<evidence type="ECO:0000256" key="4">
    <source>
        <dbReference type="ARBA" id="ARBA00023125"/>
    </source>
</evidence>
<dbReference type="Proteomes" id="UP000242592">
    <property type="component" value="Unassembled WGS sequence"/>
</dbReference>
<reference evidence="9" key="1">
    <citation type="submission" date="2016-11" db="EMBL/GenBank/DDBJ databases">
        <authorList>
            <person name="Varghese N."/>
            <person name="Submissions S."/>
        </authorList>
    </citation>
    <scope>NUCLEOTIDE SEQUENCE [LARGE SCALE GENOMIC DNA]</scope>
    <source>
        <strain evidence="9">DSM 15807</strain>
    </source>
</reference>
<organism evidence="8 9">
    <name type="scientific">Thermosipho atlanticus DSM 15807</name>
    <dbReference type="NCBI Taxonomy" id="1123380"/>
    <lineage>
        <taxon>Bacteria</taxon>
        <taxon>Thermotogati</taxon>
        <taxon>Thermotogota</taxon>
        <taxon>Thermotogae</taxon>
        <taxon>Thermotogales</taxon>
        <taxon>Fervidobacteriaceae</taxon>
        <taxon>Thermosipho</taxon>
    </lineage>
</organism>
<dbReference type="GO" id="GO:0006352">
    <property type="term" value="P:DNA-templated transcription initiation"/>
    <property type="evidence" value="ECO:0007669"/>
    <property type="project" value="InterPro"/>
</dbReference>
<evidence type="ECO:0000256" key="1">
    <source>
        <dbReference type="ARBA" id="ARBA00010641"/>
    </source>
</evidence>
<evidence type="ECO:0000313" key="8">
    <source>
        <dbReference type="EMBL" id="SHH51941.1"/>
    </source>
</evidence>
<keyword evidence="5 6" id="KW-0804">Transcription</keyword>
<name>A0A1M5TMQ0_9BACT</name>
<dbReference type="SUPFAM" id="SSF88659">
    <property type="entry name" value="Sigma3 and sigma4 domains of RNA polymerase sigma factors"/>
    <property type="match status" value="1"/>
</dbReference>
<dbReference type="Pfam" id="PF04542">
    <property type="entry name" value="Sigma70_r2"/>
    <property type="match status" value="1"/>
</dbReference>
<dbReference type="InterPro" id="IPR039425">
    <property type="entry name" value="RNA_pol_sigma-70-like"/>
</dbReference>
<feature type="domain" description="HTH luxR-type" evidence="7">
    <location>
        <begin position="168"/>
        <end position="195"/>
    </location>
</feature>
<dbReference type="GO" id="GO:0016987">
    <property type="term" value="F:sigma factor activity"/>
    <property type="evidence" value="ECO:0007669"/>
    <property type="project" value="UniProtKB-KW"/>
</dbReference>
<dbReference type="SUPFAM" id="SSF88946">
    <property type="entry name" value="Sigma2 domain of RNA polymerase sigma factors"/>
    <property type="match status" value="1"/>
</dbReference>
<dbReference type="CDD" id="cd06171">
    <property type="entry name" value="Sigma70_r4"/>
    <property type="match status" value="1"/>
</dbReference>
<dbReference type="AlphaFoldDB" id="A0A1M5TMQ0"/>
<evidence type="ECO:0000256" key="6">
    <source>
        <dbReference type="RuleBase" id="RU000716"/>
    </source>
</evidence>
<evidence type="ECO:0000256" key="2">
    <source>
        <dbReference type="ARBA" id="ARBA00023015"/>
    </source>
</evidence>
<keyword evidence="2 6" id="KW-0805">Transcription regulation</keyword>
<dbReference type="InterPro" id="IPR013324">
    <property type="entry name" value="RNA_pol_sigma_r3/r4-like"/>
</dbReference>
<dbReference type="Pfam" id="PF08281">
    <property type="entry name" value="Sigma70_r4_2"/>
    <property type="match status" value="1"/>
</dbReference>
<dbReference type="STRING" id="1123380.SAMN02745199_1403"/>
<dbReference type="InterPro" id="IPR013249">
    <property type="entry name" value="RNA_pol_sigma70_r4_t2"/>
</dbReference>
<gene>
    <name evidence="8" type="ORF">SAMN02745199_1403</name>
</gene>
<dbReference type="InterPro" id="IPR013325">
    <property type="entry name" value="RNA_pol_sigma_r2"/>
</dbReference>
<dbReference type="GO" id="GO:0003677">
    <property type="term" value="F:DNA binding"/>
    <property type="evidence" value="ECO:0007669"/>
    <property type="project" value="UniProtKB-KW"/>
</dbReference>
<dbReference type="InterPro" id="IPR014284">
    <property type="entry name" value="RNA_pol_sigma-70_dom"/>
</dbReference>
<protein>
    <recommendedName>
        <fullName evidence="6">RNA polymerase sigma factor</fullName>
    </recommendedName>
</protein>
<evidence type="ECO:0000259" key="7">
    <source>
        <dbReference type="PROSITE" id="PS00622"/>
    </source>
</evidence>
<evidence type="ECO:0000256" key="3">
    <source>
        <dbReference type="ARBA" id="ARBA00023082"/>
    </source>
</evidence>
<keyword evidence="3 6" id="KW-0731">Sigma factor</keyword>
<dbReference type="EMBL" id="FQXN01000005">
    <property type="protein sequence ID" value="SHH51941.1"/>
    <property type="molecule type" value="Genomic_DNA"/>
</dbReference>
<comment type="similarity">
    <text evidence="1 6">Belongs to the sigma-70 factor family. ECF subfamily.</text>
</comment>
<dbReference type="InterPro" id="IPR000838">
    <property type="entry name" value="RNA_pol_sigma70_ECF_CS"/>
</dbReference>
<dbReference type="InterPro" id="IPR000792">
    <property type="entry name" value="Tscrpt_reg_LuxR_C"/>
</dbReference>
<evidence type="ECO:0000256" key="5">
    <source>
        <dbReference type="ARBA" id="ARBA00023163"/>
    </source>
</evidence>
<keyword evidence="9" id="KW-1185">Reference proteome</keyword>
<accession>A0A1M5TMQ0</accession>
<dbReference type="NCBIfam" id="TIGR02937">
    <property type="entry name" value="sigma70-ECF"/>
    <property type="match status" value="1"/>
</dbReference>